<dbReference type="AlphaFoldDB" id="A0AAV7HMM9"/>
<reference evidence="3 4" key="1">
    <citation type="journal article" date="2021" name="Hortic Res">
        <title>Chromosome-scale assembly of the Dendrobium chrysotoxum genome enhances the understanding of orchid evolution.</title>
        <authorList>
            <person name="Zhang Y."/>
            <person name="Zhang G.Q."/>
            <person name="Zhang D."/>
            <person name="Liu X.D."/>
            <person name="Xu X.Y."/>
            <person name="Sun W.H."/>
            <person name="Yu X."/>
            <person name="Zhu X."/>
            <person name="Wang Z.W."/>
            <person name="Zhao X."/>
            <person name="Zhong W.Y."/>
            <person name="Chen H."/>
            <person name="Yin W.L."/>
            <person name="Huang T."/>
            <person name="Niu S.C."/>
            <person name="Liu Z.J."/>
        </authorList>
    </citation>
    <scope>NUCLEOTIDE SEQUENCE [LARGE SCALE GENOMIC DNA]</scope>
    <source>
        <strain evidence="3">Lindl</strain>
    </source>
</reference>
<dbReference type="GO" id="GO:0006952">
    <property type="term" value="P:defense response"/>
    <property type="evidence" value="ECO:0007669"/>
    <property type="project" value="InterPro"/>
</dbReference>
<dbReference type="GO" id="GO:0009738">
    <property type="term" value="P:abscisic acid-activated signaling pathway"/>
    <property type="evidence" value="ECO:0007669"/>
    <property type="project" value="TreeGrafter"/>
</dbReference>
<dbReference type="Gene3D" id="3.30.530.20">
    <property type="match status" value="1"/>
</dbReference>
<dbReference type="EMBL" id="JAGFBR010000003">
    <property type="protein sequence ID" value="KAH0469009.1"/>
    <property type="molecule type" value="Genomic_DNA"/>
</dbReference>
<protein>
    <recommendedName>
        <fullName evidence="2">Bet v I/Major latex protein domain-containing protein</fullName>
    </recommendedName>
</protein>
<evidence type="ECO:0000259" key="2">
    <source>
        <dbReference type="Pfam" id="PF00407"/>
    </source>
</evidence>
<feature type="domain" description="Bet v I/Major latex protein" evidence="2">
    <location>
        <begin position="16"/>
        <end position="151"/>
    </location>
</feature>
<organism evidence="3 4">
    <name type="scientific">Dendrobium chrysotoxum</name>
    <name type="common">Orchid</name>
    <dbReference type="NCBI Taxonomy" id="161865"/>
    <lineage>
        <taxon>Eukaryota</taxon>
        <taxon>Viridiplantae</taxon>
        <taxon>Streptophyta</taxon>
        <taxon>Embryophyta</taxon>
        <taxon>Tracheophyta</taxon>
        <taxon>Spermatophyta</taxon>
        <taxon>Magnoliopsida</taxon>
        <taxon>Liliopsida</taxon>
        <taxon>Asparagales</taxon>
        <taxon>Orchidaceae</taxon>
        <taxon>Epidendroideae</taxon>
        <taxon>Malaxideae</taxon>
        <taxon>Dendrobiinae</taxon>
        <taxon>Dendrobium</taxon>
    </lineage>
</organism>
<keyword evidence="4" id="KW-1185">Reference proteome</keyword>
<dbReference type="InterPro" id="IPR000916">
    <property type="entry name" value="Bet_v_I/MLP"/>
</dbReference>
<dbReference type="InterPro" id="IPR050279">
    <property type="entry name" value="Plant_def-hormone_signal"/>
</dbReference>
<gene>
    <name evidence="3" type="ORF">IEQ34_002241</name>
</gene>
<proteinExistence type="inferred from homology"/>
<dbReference type="GO" id="GO:0005634">
    <property type="term" value="C:nucleus"/>
    <property type="evidence" value="ECO:0007669"/>
    <property type="project" value="TreeGrafter"/>
</dbReference>
<dbReference type="Pfam" id="PF00407">
    <property type="entry name" value="Bet_v_1"/>
    <property type="match status" value="1"/>
</dbReference>
<dbReference type="Proteomes" id="UP000775213">
    <property type="component" value="Unassembled WGS sequence"/>
</dbReference>
<sequence length="155" mass="17388">MASKIEFQSEYEVGIEALWNAITKDKFDVLGKAAPLLLTEAQVLEGDGGPGTLISISIWSAAPHLPPFKEKMVEFDETKHAVSFQGIEGGMLKLGFAYYNVSFKLDELGEDKTLTKTTIIYEMDKDFDGTKVVEEFTNLIDEYIKTVVSYLQKNY</sequence>
<comment type="similarity">
    <text evidence="1">Belongs to the BetVI family.</text>
</comment>
<dbReference type="GO" id="GO:0004864">
    <property type="term" value="F:protein phosphatase inhibitor activity"/>
    <property type="evidence" value="ECO:0007669"/>
    <property type="project" value="TreeGrafter"/>
</dbReference>
<evidence type="ECO:0000313" key="3">
    <source>
        <dbReference type="EMBL" id="KAH0469009.1"/>
    </source>
</evidence>
<dbReference type="PANTHER" id="PTHR31213">
    <property type="entry name" value="OS08G0374000 PROTEIN-RELATED"/>
    <property type="match status" value="1"/>
</dbReference>
<dbReference type="PANTHER" id="PTHR31213:SF64">
    <property type="entry name" value="PHYTOHORMONE-BINDING PROTEIN"/>
    <property type="match status" value="1"/>
</dbReference>
<dbReference type="SUPFAM" id="SSF55961">
    <property type="entry name" value="Bet v1-like"/>
    <property type="match status" value="1"/>
</dbReference>
<dbReference type="GO" id="GO:0010427">
    <property type="term" value="F:abscisic acid binding"/>
    <property type="evidence" value="ECO:0007669"/>
    <property type="project" value="TreeGrafter"/>
</dbReference>
<comment type="caution">
    <text evidence="3">The sequence shown here is derived from an EMBL/GenBank/DDBJ whole genome shotgun (WGS) entry which is preliminary data.</text>
</comment>
<dbReference type="GO" id="GO:0005737">
    <property type="term" value="C:cytoplasm"/>
    <property type="evidence" value="ECO:0007669"/>
    <property type="project" value="TreeGrafter"/>
</dbReference>
<evidence type="ECO:0000313" key="4">
    <source>
        <dbReference type="Proteomes" id="UP000775213"/>
    </source>
</evidence>
<accession>A0AAV7HMM9</accession>
<name>A0AAV7HMM9_DENCH</name>
<dbReference type="GO" id="GO:0038023">
    <property type="term" value="F:signaling receptor activity"/>
    <property type="evidence" value="ECO:0007669"/>
    <property type="project" value="TreeGrafter"/>
</dbReference>
<dbReference type="InterPro" id="IPR023393">
    <property type="entry name" value="START-like_dom_sf"/>
</dbReference>
<evidence type="ECO:0000256" key="1">
    <source>
        <dbReference type="ARBA" id="ARBA00009744"/>
    </source>
</evidence>